<keyword evidence="4 6" id="KW-0472">Membrane</keyword>
<dbReference type="AlphaFoldDB" id="A0A6P8Z5D1"/>
<dbReference type="PANTHER" id="PTHR10414">
    <property type="entry name" value="ETHANOLAMINEPHOSPHOTRANSFERASE"/>
    <property type="match status" value="1"/>
</dbReference>
<dbReference type="GO" id="GO:0005789">
    <property type="term" value="C:endoplasmic reticulum membrane"/>
    <property type="evidence" value="ECO:0007669"/>
    <property type="project" value="TreeGrafter"/>
</dbReference>
<evidence type="ECO:0000256" key="2">
    <source>
        <dbReference type="ARBA" id="ARBA00010441"/>
    </source>
</evidence>
<organism evidence="8">
    <name type="scientific">Thrips palmi</name>
    <name type="common">Melon thrips</name>
    <dbReference type="NCBI Taxonomy" id="161013"/>
    <lineage>
        <taxon>Eukaryota</taxon>
        <taxon>Metazoa</taxon>
        <taxon>Ecdysozoa</taxon>
        <taxon>Arthropoda</taxon>
        <taxon>Hexapoda</taxon>
        <taxon>Insecta</taxon>
        <taxon>Pterygota</taxon>
        <taxon>Neoptera</taxon>
        <taxon>Paraneoptera</taxon>
        <taxon>Thysanoptera</taxon>
        <taxon>Terebrantia</taxon>
        <taxon>Thripoidea</taxon>
        <taxon>Thripidae</taxon>
        <taxon>Thrips</taxon>
    </lineage>
</organism>
<dbReference type="GeneID" id="117645653"/>
<dbReference type="OrthoDB" id="196717at2759"/>
<evidence type="ECO:0000256" key="6">
    <source>
        <dbReference type="SAM" id="Phobius"/>
    </source>
</evidence>
<proteinExistence type="inferred from homology"/>
<dbReference type="PANTHER" id="PTHR10414:SF71">
    <property type="entry name" value="FI05338P"/>
    <property type="match status" value="1"/>
</dbReference>
<evidence type="ECO:0000256" key="1">
    <source>
        <dbReference type="ARBA" id="ARBA00004370"/>
    </source>
</evidence>
<evidence type="ECO:0000256" key="4">
    <source>
        <dbReference type="ARBA" id="ARBA00023136"/>
    </source>
</evidence>
<feature type="transmembrane region" description="Helical" evidence="6">
    <location>
        <begin position="96"/>
        <end position="114"/>
    </location>
</feature>
<accession>A0A6P8Z5D1</accession>
<feature type="transmembrane region" description="Helical" evidence="6">
    <location>
        <begin position="262"/>
        <end position="285"/>
    </location>
</feature>
<feature type="transmembrane region" description="Helical" evidence="6">
    <location>
        <begin position="327"/>
        <end position="343"/>
    </location>
</feature>
<dbReference type="FunFam" id="1.20.120.1760:FF:000016">
    <property type="entry name" value="ethanolaminephosphotransferase 1"/>
    <property type="match status" value="1"/>
</dbReference>
<dbReference type="InterPro" id="IPR043130">
    <property type="entry name" value="CDP-OH_PTrfase_TM_dom"/>
</dbReference>
<keyword evidence="6" id="KW-0812">Transmembrane</keyword>
<keyword evidence="6" id="KW-1133">Transmembrane helix</keyword>
<comment type="subcellular location">
    <subcellularLocation>
        <location evidence="1">Membrane</location>
    </subcellularLocation>
</comment>
<dbReference type="GO" id="GO:0005794">
    <property type="term" value="C:Golgi apparatus"/>
    <property type="evidence" value="ECO:0007669"/>
    <property type="project" value="TreeGrafter"/>
</dbReference>
<comment type="similarity">
    <text evidence="2 5">Belongs to the CDP-alcohol phosphatidyltransferase class-I family.</text>
</comment>
<keyword evidence="7" id="KW-1185">Reference proteome</keyword>
<evidence type="ECO:0000256" key="3">
    <source>
        <dbReference type="ARBA" id="ARBA00022679"/>
    </source>
</evidence>
<dbReference type="Pfam" id="PF01066">
    <property type="entry name" value="CDP-OH_P_transf"/>
    <property type="match status" value="1"/>
</dbReference>
<evidence type="ECO:0000256" key="5">
    <source>
        <dbReference type="RuleBase" id="RU003750"/>
    </source>
</evidence>
<name>A0A6P8Z5D1_THRPL</name>
<feature type="transmembrane region" description="Helical" evidence="6">
    <location>
        <begin position="297"/>
        <end position="315"/>
    </location>
</feature>
<evidence type="ECO:0000313" key="8">
    <source>
        <dbReference type="RefSeq" id="XP_034241827.1"/>
    </source>
</evidence>
<gene>
    <name evidence="8" type="primary">LOC117645653</name>
</gene>
<reference evidence="8" key="1">
    <citation type="submission" date="2025-08" db="UniProtKB">
        <authorList>
            <consortium name="RefSeq"/>
        </authorList>
    </citation>
    <scope>IDENTIFICATION</scope>
    <source>
        <tissue evidence="8">Total insect</tissue>
    </source>
</reference>
<feature type="transmembrane region" description="Helical" evidence="6">
    <location>
        <begin position="355"/>
        <end position="375"/>
    </location>
</feature>
<feature type="transmembrane region" description="Helical" evidence="6">
    <location>
        <begin position="57"/>
        <end position="76"/>
    </location>
</feature>
<sequence length="394" mass="45292">MSNFKLLDHEYLSSQELAGFETYKYSSIDSSPIGKYITHPFWNFVVKFCPTWIAPNVLTFTGFLFTVVNFVLFAYYDPNFFASSIDKPQDPPLPRWLFLLAAVNLFLAHTLDGIDGKQARRTGTSGPLGELFDHGLDSWSSAFIPICLYSAFGCADLTTFRMFFCLWNVFFNFYTSHWEKYNTGILFLPWGYDGAMIVVIFLFTITGIFGHEMWYFSLWNGFTASHLFEFLFYFSALITNVPVVLLNIYLSYRNRTGRMRPFVEAVRPLFPVCLLMAISTAWVVWSPNDIVSADARIMFLCIGTIFSNICCRLIVAQMSDQRCDAFNLLLIPLSAVVACVWILPTGRSLMFEQGLLYLLTTIAICAHTHYGTCVVRQMCRHFRIDCFRIRQHTD</sequence>
<dbReference type="InterPro" id="IPR000462">
    <property type="entry name" value="CDP-OH_P_trans"/>
</dbReference>
<feature type="transmembrane region" description="Helical" evidence="6">
    <location>
        <begin position="230"/>
        <end position="250"/>
    </location>
</feature>
<evidence type="ECO:0000313" key="7">
    <source>
        <dbReference type="Proteomes" id="UP000515158"/>
    </source>
</evidence>
<dbReference type="RefSeq" id="XP_034241827.1">
    <property type="nucleotide sequence ID" value="XM_034385936.1"/>
</dbReference>
<dbReference type="Gene3D" id="1.20.120.1760">
    <property type="match status" value="1"/>
</dbReference>
<dbReference type="InParanoid" id="A0A6P8Z5D1"/>
<dbReference type="Proteomes" id="UP000515158">
    <property type="component" value="Unplaced"/>
</dbReference>
<dbReference type="KEGG" id="tpal:117645653"/>
<dbReference type="InterPro" id="IPR048254">
    <property type="entry name" value="CDP_ALCOHOL_P_TRANSF_CS"/>
</dbReference>
<dbReference type="FunCoup" id="A0A6P8Z5D1">
    <property type="interactions" value="1052"/>
</dbReference>
<keyword evidence="3 5" id="KW-0808">Transferase</keyword>
<dbReference type="GO" id="GO:0004307">
    <property type="term" value="F:ethanolaminephosphotransferase activity"/>
    <property type="evidence" value="ECO:0007669"/>
    <property type="project" value="TreeGrafter"/>
</dbReference>
<feature type="transmembrane region" description="Helical" evidence="6">
    <location>
        <begin position="187"/>
        <end position="210"/>
    </location>
</feature>
<protein>
    <submittedName>
        <fullName evidence="8">Ethanolaminephosphotransferase 1</fullName>
    </submittedName>
</protein>
<dbReference type="InterPro" id="IPR014472">
    <property type="entry name" value="CHOPT"/>
</dbReference>
<dbReference type="GO" id="GO:0006646">
    <property type="term" value="P:phosphatidylethanolamine biosynthetic process"/>
    <property type="evidence" value="ECO:0007669"/>
    <property type="project" value="TreeGrafter"/>
</dbReference>
<dbReference type="PROSITE" id="PS00379">
    <property type="entry name" value="CDP_ALCOHOL_P_TRANSF"/>
    <property type="match status" value="1"/>
</dbReference>
<dbReference type="PIRSF" id="PIRSF015665">
    <property type="entry name" value="CHOPT"/>
    <property type="match status" value="1"/>
</dbReference>